<dbReference type="PANTHER" id="PTHR13473:SF0">
    <property type="entry name" value="LARGE RIBOSOMAL SUBUNIT PROTEIN ML48"/>
    <property type="match status" value="1"/>
</dbReference>
<name>A0AAD4R4Y7_9BILA</name>
<dbReference type="Proteomes" id="UP001201812">
    <property type="component" value="Unassembled WGS sequence"/>
</dbReference>
<evidence type="ECO:0000313" key="2">
    <source>
        <dbReference type="EMBL" id="KAI1709773.1"/>
    </source>
</evidence>
<gene>
    <name evidence="2" type="ORF">DdX_11166</name>
</gene>
<feature type="domain" description="Small ribosomal subunit protein uS10" evidence="1">
    <location>
        <begin position="2"/>
        <end position="84"/>
    </location>
</feature>
<keyword evidence="3" id="KW-1185">Reference proteome</keyword>
<sequence>MEKFQSFVHRTAKRFGFKVEESYAVAPIKWKVKLYKTELRGGSNECDLTYYDRWLRLKNVSALEFPIFLMLIQAHTPISTKITIKPHEKEDREYRYIPDLKLKAKQAEYRSLDDPRIRKQLGWMAE</sequence>
<dbReference type="InterPro" id="IPR027486">
    <property type="entry name" value="Ribosomal_uS10_dom"/>
</dbReference>
<evidence type="ECO:0000313" key="3">
    <source>
        <dbReference type="Proteomes" id="UP001201812"/>
    </source>
</evidence>
<evidence type="ECO:0000259" key="1">
    <source>
        <dbReference type="Pfam" id="PF00338"/>
    </source>
</evidence>
<dbReference type="Pfam" id="PF00338">
    <property type="entry name" value="Ribosomal_S10"/>
    <property type="match status" value="1"/>
</dbReference>
<dbReference type="AlphaFoldDB" id="A0AAD4R4Y7"/>
<organism evidence="2 3">
    <name type="scientific">Ditylenchus destructor</name>
    <dbReference type="NCBI Taxonomy" id="166010"/>
    <lineage>
        <taxon>Eukaryota</taxon>
        <taxon>Metazoa</taxon>
        <taxon>Ecdysozoa</taxon>
        <taxon>Nematoda</taxon>
        <taxon>Chromadorea</taxon>
        <taxon>Rhabditida</taxon>
        <taxon>Tylenchina</taxon>
        <taxon>Tylenchomorpha</taxon>
        <taxon>Sphaerularioidea</taxon>
        <taxon>Anguinidae</taxon>
        <taxon>Anguininae</taxon>
        <taxon>Ditylenchus</taxon>
    </lineage>
</organism>
<dbReference type="PANTHER" id="PTHR13473">
    <property type="entry name" value="MITOCHONDRIAL RIBOSOMAL PROTEIN L48"/>
    <property type="match status" value="1"/>
</dbReference>
<proteinExistence type="predicted"/>
<dbReference type="EMBL" id="JAKKPZ010000029">
    <property type="protein sequence ID" value="KAI1709773.1"/>
    <property type="molecule type" value="Genomic_DNA"/>
</dbReference>
<protein>
    <recommendedName>
        <fullName evidence="1">Small ribosomal subunit protein uS10 domain-containing protein</fullName>
    </recommendedName>
</protein>
<dbReference type="InterPro" id="IPR027487">
    <property type="entry name" value="Ribosomal_mL48"/>
</dbReference>
<accession>A0AAD4R4Y7</accession>
<reference evidence="2" key="1">
    <citation type="submission" date="2022-01" db="EMBL/GenBank/DDBJ databases">
        <title>Genome Sequence Resource for Two Populations of Ditylenchus destructor, the Migratory Endoparasitic Phytonematode.</title>
        <authorList>
            <person name="Zhang H."/>
            <person name="Lin R."/>
            <person name="Xie B."/>
        </authorList>
    </citation>
    <scope>NUCLEOTIDE SEQUENCE</scope>
    <source>
        <strain evidence="2">BazhouSP</strain>
    </source>
</reference>
<dbReference type="GO" id="GO:0005761">
    <property type="term" value="C:mitochondrial ribosome"/>
    <property type="evidence" value="ECO:0007669"/>
    <property type="project" value="InterPro"/>
</dbReference>
<comment type="caution">
    <text evidence="2">The sequence shown here is derived from an EMBL/GenBank/DDBJ whole genome shotgun (WGS) entry which is preliminary data.</text>
</comment>